<protein>
    <recommendedName>
        <fullName evidence="7">Cystatin domain-containing protein</fullName>
    </recommendedName>
</protein>
<dbReference type="SUPFAM" id="SSF54403">
    <property type="entry name" value="Cystatin/monellin"/>
    <property type="match status" value="1"/>
</dbReference>
<evidence type="ECO:0000313" key="5">
    <source>
        <dbReference type="EMBL" id="CAF1488728.1"/>
    </source>
</evidence>
<dbReference type="Proteomes" id="UP000663860">
    <property type="component" value="Unassembled WGS sequence"/>
</dbReference>
<comment type="caution">
    <text evidence="5">The sequence shown here is derived from an EMBL/GenBank/DDBJ whole genome shotgun (WGS) entry which is preliminary data.</text>
</comment>
<dbReference type="AlphaFoldDB" id="A0A815S8V9"/>
<name>A0A815S8V9_9BILA</name>
<evidence type="ECO:0000256" key="3">
    <source>
        <dbReference type="ARBA" id="ARBA00022704"/>
    </source>
</evidence>
<gene>
    <name evidence="4" type="ORF">IZO911_LOCUS43122</name>
    <name evidence="5" type="ORF">JYZ213_LOCUS42797</name>
</gene>
<comment type="similarity">
    <text evidence="1">Belongs to the cystatin family.</text>
</comment>
<dbReference type="Proteomes" id="UP000663845">
    <property type="component" value="Unassembled WGS sequence"/>
</dbReference>
<keyword evidence="2" id="KW-0646">Protease inhibitor</keyword>
<dbReference type="GO" id="GO:0004869">
    <property type="term" value="F:cysteine-type endopeptidase inhibitor activity"/>
    <property type="evidence" value="ECO:0007669"/>
    <property type="project" value="UniProtKB-KW"/>
</dbReference>
<proteinExistence type="inferred from homology"/>
<dbReference type="PANTHER" id="PTHR11414:SF21">
    <property type="entry name" value="CYSTATIN 14A, TANDEM DUPLICATE 1-RELATED"/>
    <property type="match status" value="1"/>
</dbReference>
<dbReference type="EMBL" id="CAJNOE010002039">
    <property type="protein sequence ID" value="CAF1464689.1"/>
    <property type="molecule type" value="Genomic_DNA"/>
</dbReference>
<evidence type="ECO:0000313" key="6">
    <source>
        <dbReference type="Proteomes" id="UP000663845"/>
    </source>
</evidence>
<dbReference type="Gene3D" id="3.10.450.10">
    <property type="match status" value="1"/>
</dbReference>
<dbReference type="PANTHER" id="PTHR11414">
    <property type="entry name" value="CYSTATIN FAMILY MEMBER"/>
    <property type="match status" value="1"/>
</dbReference>
<evidence type="ECO:0000256" key="2">
    <source>
        <dbReference type="ARBA" id="ARBA00022690"/>
    </source>
</evidence>
<dbReference type="EMBL" id="CAJNOG010002084">
    <property type="protein sequence ID" value="CAF1488728.1"/>
    <property type="molecule type" value="Genomic_DNA"/>
</dbReference>
<accession>A0A815S8V9</accession>
<evidence type="ECO:0008006" key="7">
    <source>
        <dbReference type="Google" id="ProtNLM"/>
    </source>
</evidence>
<organism evidence="5 6">
    <name type="scientific">Adineta steineri</name>
    <dbReference type="NCBI Taxonomy" id="433720"/>
    <lineage>
        <taxon>Eukaryota</taxon>
        <taxon>Metazoa</taxon>
        <taxon>Spiralia</taxon>
        <taxon>Gnathifera</taxon>
        <taxon>Rotifera</taxon>
        <taxon>Eurotatoria</taxon>
        <taxon>Bdelloidea</taxon>
        <taxon>Adinetida</taxon>
        <taxon>Adinetidae</taxon>
        <taxon>Adineta</taxon>
    </lineage>
</organism>
<dbReference type="GO" id="GO:0005829">
    <property type="term" value="C:cytosol"/>
    <property type="evidence" value="ECO:0007669"/>
    <property type="project" value="TreeGrafter"/>
</dbReference>
<evidence type="ECO:0000313" key="4">
    <source>
        <dbReference type="EMBL" id="CAF1464689.1"/>
    </source>
</evidence>
<dbReference type="InterPro" id="IPR046350">
    <property type="entry name" value="Cystatin_sf"/>
</dbReference>
<keyword evidence="3" id="KW-0789">Thiol protease inhibitor</keyword>
<evidence type="ECO:0000256" key="1">
    <source>
        <dbReference type="ARBA" id="ARBA00009403"/>
    </source>
</evidence>
<dbReference type="InterPro" id="IPR001713">
    <property type="entry name" value="Prot_inh_stefin"/>
</dbReference>
<reference evidence="5" key="1">
    <citation type="submission" date="2021-02" db="EMBL/GenBank/DDBJ databases">
        <authorList>
            <person name="Nowell W R."/>
        </authorList>
    </citation>
    <scope>NUCLEOTIDE SEQUENCE</scope>
</reference>
<sequence length="136" mass="16134">MSNEQQNNMGPVMDATPEIQQISEHPEIKYAAIDALYRKHHEHKVHSFTEENREKHIANWKVTQYAEEKVAYGTNYFLKVSIDDGLFIHMRIHRHKNHNKYDFYSLHEIIRHNNATCVFTEGTKKHNGENLTMIIF</sequence>